<keyword evidence="4" id="KW-1133">Transmembrane helix</keyword>
<evidence type="ECO:0000313" key="6">
    <source>
        <dbReference type="EMBL" id="BDE97732.1"/>
    </source>
</evidence>
<feature type="transmembrane region" description="Helical" evidence="4">
    <location>
        <begin position="338"/>
        <end position="357"/>
    </location>
</feature>
<feature type="transmembrane region" description="Helical" evidence="4">
    <location>
        <begin position="57"/>
        <end position="75"/>
    </location>
</feature>
<feature type="transmembrane region" description="Helical" evidence="4">
    <location>
        <begin position="245"/>
        <end position="263"/>
    </location>
</feature>
<dbReference type="EMBL" id="AP025564">
    <property type="protein sequence ID" value="BDE97732.1"/>
    <property type="molecule type" value="Genomic_DNA"/>
</dbReference>
<keyword evidence="4" id="KW-0472">Membrane</keyword>
<dbReference type="PANTHER" id="PTHR44688">
    <property type="entry name" value="DNA-BINDING TRANSCRIPTIONAL ACTIVATOR DEVR_DOSR"/>
    <property type="match status" value="1"/>
</dbReference>
<dbReference type="Proteomes" id="UP001320544">
    <property type="component" value="Chromosome"/>
</dbReference>
<dbReference type="PANTHER" id="PTHR44688:SF16">
    <property type="entry name" value="DNA-BINDING TRANSCRIPTIONAL ACTIVATOR DEVR_DOSR"/>
    <property type="match status" value="1"/>
</dbReference>
<dbReference type="InterPro" id="IPR036388">
    <property type="entry name" value="WH-like_DNA-bd_sf"/>
</dbReference>
<evidence type="ECO:0000313" key="7">
    <source>
        <dbReference type="Proteomes" id="UP001320544"/>
    </source>
</evidence>
<feature type="transmembrane region" description="Helical" evidence="4">
    <location>
        <begin position="214"/>
        <end position="233"/>
    </location>
</feature>
<dbReference type="InterPro" id="IPR016032">
    <property type="entry name" value="Sig_transdc_resp-reg_C-effctor"/>
</dbReference>
<dbReference type="RefSeq" id="WP_244387153.1">
    <property type="nucleotide sequence ID" value="NZ_AP025564.1"/>
</dbReference>
<dbReference type="Pfam" id="PF00196">
    <property type="entry name" value="GerE"/>
    <property type="match status" value="1"/>
</dbReference>
<dbReference type="PROSITE" id="PS50043">
    <property type="entry name" value="HTH_LUXR_2"/>
    <property type="match status" value="1"/>
</dbReference>
<keyword evidence="4" id="KW-0812">Transmembrane</keyword>
<feature type="domain" description="HTH luxR-type" evidence="5">
    <location>
        <begin position="407"/>
        <end position="472"/>
    </location>
</feature>
<reference evidence="6 7" key="1">
    <citation type="submission" date="2022-01" db="EMBL/GenBank/DDBJ databases">
        <title>Novel bile acid biosynthetic pathways are enriched in the microbiome of centenarians.</title>
        <authorList>
            <person name="Sato Y."/>
            <person name="Atarashi K."/>
            <person name="Plichta R.D."/>
            <person name="Arai Y."/>
            <person name="Sasajima S."/>
            <person name="Kearney M.S."/>
            <person name="Suda W."/>
            <person name="Takeshita K."/>
            <person name="Sasaki T."/>
            <person name="Okamoto S."/>
            <person name="Skelly N.A."/>
            <person name="Okamura Y."/>
            <person name="Vlamakis H."/>
            <person name="Li Y."/>
            <person name="Tanoue T."/>
            <person name="Takei H."/>
            <person name="Nittono H."/>
            <person name="Narushima S."/>
            <person name="Irie J."/>
            <person name="Itoh H."/>
            <person name="Moriya K."/>
            <person name="Sugiura Y."/>
            <person name="Suematsu M."/>
            <person name="Moritoki N."/>
            <person name="Shibata S."/>
            <person name="Littman R.D."/>
            <person name="Fischbach A.M."/>
            <person name="Uwamino Y."/>
            <person name="Inoue T."/>
            <person name="Honda A."/>
            <person name="Hattori M."/>
            <person name="Murai T."/>
            <person name="Xavier J.R."/>
            <person name="Hirose N."/>
            <person name="Honda K."/>
        </authorList>
    </citation>
    <scope>NUCLEOTIDE SEQUENCE [LARGE SCALE GENOMIC DNA]</scope>
    <source>
        <strain evidence="6 7">CE91-St30</strain>
    </source>
</reference>
<dbReference type="PRINTS" id="PR00038">
    <property type="entry name" value="HTHLUXR"/>
</dbReference>
<keyword evidence="2" id="KW-0238">DNA-binding</keyword>
<feature type="transmembrane region" description="Helical" evidence="4">
    <location>
        <begin position="311"/>
        <end position="331"/>
    </location>
</feature>
<evidence type="ECO:0000256" key="1">
    <source>
        <dbReference type="ARBA" id="ARBA00023015"/>
    </source>
</evidence>
<keyword evidence="3" id="KW-0804">Transcription</keyword>
<name>A0ABN6MIA3_9ACTN</name>
<sequence length="485" mass="51550">MSIEQRLEPENPEDAIPRFRFSLFGLGFLLAANTVFFKALDLFQRDAGASILPDPGMAAFLGCGCATAIVLTVALKEGRALPSRSLIVASSIYILSMACTALHCAIPESPIWLHVAAGSFLGISDTVLFLLWGRALSNLPPKKALIHLAVSVGVGGAAGTMLSMLLAIVAALTCGALLGFVSFALLNRELSATAPEQPVNHSELAIRYHEAAGFLWKPVVASMACSFITGLTWSADLDSLGDGSLVIVSNLAVCFALIVFVYLPKRPFNLVAFFQLFLPIAAIVLLVIPFLDAPAGSLFSAAVQIANGCGFALLDIAVLSALAIASYVLAIPSGPLFGIQRAIGSGAMLAGLLAQFLVPQSTLKTLCALVLACYIAAIVVSTVRYGNKPLGERQEKEAVSIRKRCNVLADRYGLSPRETEILAYLGRGRGSTYISEELFISVHTVKTHTKHIHEKLDVHSREELINLIDESDVGADSDPDNKSES</sequence>
<gene>
    <name evidence="6" type="ORF">CE91St30_30650</name>
</gene>
<dbReference type="CDD" id="cd06170">
    <property type="entry name" value="LuxR_C_like"/>
    <property type="match status" value="1"/>
</dbReference>
<feature type="transmembrane region" description="Helical" evidence="4">
    <location>
        <begin position="112"/>
        <end position="132"/>
    </location>
</feature>
<feature type="transmembrane region" description="Helical" evidence="4">
    <location>
        <begin position="21"/>
        <end position="37"/>
    </location>
</feature>
<protein>
    <recommendedName>
        <fullName evidence="5">HTH luxR-type domain-containing protein</fullName>
    </recommendedName>
</protein>
<feature type="transmembrane region" description="Helical" evidence="4">
    <location>
        <begin position="270"/>
        <end position="291"/>
    </location>
</feature>
<dbReference type="Gene3D" id="1.10.10.10">
    <property type="entry name" value="Winged helix-like DNA-binding domain superfamily/Winged helix DNA-binding domain"/>
    <property type="match status" value="1"/>
</dbReference>
<evidence type="ECO:0000256" key="4">
    <source>
        <dbReference type="SAM" id="Phobius"/>
    </source>
</evidence>
<feature type="transmembrane region" description="Helical" evidence="4">
    <location>
        <begin position="87"/>
        <end position="106"/>
    </location>
</feature>
<dbReference type="InterPro" id="IPR000792">
    <property type="entry name" value="Tscrpt_reg_LuxR_C"/>
</dbReference>
<dbReference type="SMART" id="SM00421">
    <property type="entry name" value="HTH_LUXR"/>
    <property type="match status" value="1"/>
</dbReference>
<accession>A0ABN6MIA3</accession>
<evidence type="ECO:0000256" key="2">
    <source>
        <dbReference type="ARBA" id="ARBA00023125"/>
    </source>
</evidence>
<keyword evidence="1" id="KW-0805">Transcription regulation</keyword>
<organism evidence="6 7">
    <name type="scientific">Raoultibacter timonensis</name>
    <dbReference type="NCBI Taxonomy" id="1907662"/>
    <lineage>
        <taxon>Bacteria</taxon>
        <taxon>Bacillati</taxon>
        <taxon>Actinomycetota</taxon>
        <taxon>Coriobacteriia</taxon>
        <taxon>Eggerthellales</taxon>
        <taxon>Eggerthellaceae</taxon>
        <taxon>Raoultibacter</taxon>
    </lineage>
</organism>
<keyword evidence="7" id="KW-1185">Reference proteome</keyword>
<evidence type="ECO:0000259" key="5">
    <source>
        <dbReference type="PROSITE" id="PS50043"/>
    </source>
</evidence>
<feature type="transmembrane region" description="Helical" evidence="4">
    <location>
        <begin position="363"/>
        <end position="383"/>
    </location>
</feature>
<proteinExistence type="predicted"/>
<evidence type="ECO:0000256" key="3">
    <source>
        <dbReference type="ARBA" id="ARBA00023163"/>
    </source>
</evidence>
<dbReference type="SUPFAM" id="SSF46894">
    <property type="entry name" value="C-terminal effector domain of the bipartite response regulators"/>
    <property type="match status" value="1"/>
</dbReference>
<feature type="transmembrane region" description="Helical" evidence="4">
    <location>
        <begin position="168"/>
        <end position="186"/>
    </location>
</feature>
<dbReference type="PROSITE" id="PS00622">
    <property type="entry name" value="HTH_LUXR_1"/>
    <property type="match status" value="1"/>
</dbReference>
<feature type="transmembrane region" description="Helical" evidence="4">
    <location>
        <begin position="144"/>
        <end position="162"/>
    </location>
</feature>